<dbReference type="InterPro" id="IPR005225">
    <property type="entry name" value="Small_GTP-bd"/>
</dbReference>
<evidence type="ECO:0000256" key="7">
    <source>
        <dbReference type="HAMAP-Rule" id="MF_00054"/>
    </source>
</evidence>
<dbReference type="PROSITE" id="PS00301">
    <property type="entry name" value="G_TR_1"/>
    <property type="match status" value="1"/>
</dbReference>
<evidence type="ECO:0000256" key="3">
    <source>
        <dbReference type="ARBA" id="ARBA00022768"/>
    </source>
</evidence>
<dbReference type="CDD" id="cd01886">
    <property type="entry name" value="EF-G"/>
    <property type="match status" value="1"/>
</dbReference>
<dbReference type="Pfam" id="PF00679">
    <property type="entry name" value="EFG_C"/>
    <property type="match status" value="1"/>
</dbReference>
<feature type="domain" description="Tr-type G" evidence="9">
    <location>
        <begin position="8"/>
        <end position="283"/>
    </location>
</feature>
<gene>
    <name evidence="7 10" type="primary">fusA</name>
    <name evidence="10" type="ORF">ENV52_11405</name>
</gene>
<dbReference type="GO" id="GO:0003924">
    <property type="term" value="F:GTPase activity"/>
    <property type="evidence" value="ECO:0007669"/>
    <property type="project" value="InterPro"/>
</dbReference>
<feature type="binding site" evidence="7">
    <location>
        <begin position="81"/>
        <end position="85"/>
    </location>
    <ligand>
        <name>GTP</name>
        <dbReference type="ChEBI" id="CHEBI:37565"/>
    </ligand>
</feature>
<dbReference type="AlphaFoldDB" id="A0A7V6DQF6"/>
<dbReference type="Gene3D" id="2.40.30.10">
    <property type="entry name" value="Translation factors"/>
    <property type="match status" value="1"/>
</dbReference>
<dbReference type="InterPro" id="IPR020568">
    <property type="entry name" value="Ribosomal_Su5_D2-typ_SF"/>
</dbReference>
<dbReference type="SUPFAM" id="SSF54980">
    <property type="entry name" value="EF-G C-terminal domain-like"/>
    <property type="match status" value="2"/>
</dbReference>
<dbReference type="PROSITE" id="PS51722">
    <property type="entry name" value="G_TR_2"/>
    <property type="match status" value="1"/>
</dbReference>
<dbReference type="NCBIfam" id="NF009381">
    <property type="entry name" value="PRK12740.1-5"/>
    <property type="match status" value="1"/>
</dbReference>
<dbReference type="NCBIfam" id="TIGR00231">
    <property type="entry name" value="small_GTP"/>
    <property type="match status" value="1"/>
</dbReference>
<dbReference type="InterPro" id="IPR041095">
    <property type="entry name" value="EFG_II"/>
</dbReference>
<comment type="caution">
    <text evidence="10">The sequence shown here is derived from an EMBL/GenBank/DDBJ whole genome shotgun (WGS) entry which is preliminary data.</text>
</comment>
<name>A0A7V6DQF6_9BACT</name>
<dbReference type="Pfam" id="PF14492">
    <property type="entry name" value="EFG_III"/>
    <property type="match status" value="1"/>
</dbReference>
<dbReference type="Gene3D" id="3.40.50.300">
    <property type="entry name" value="P-loop containing nucleotide triphosphate hydrolases"/>
    <property type="match status" value="1"/>
</dbReference>
<keyword evidence="2 7" id="KW-0547">Nucleotide-binding</keyword>
<dbReference type="InterPro" id="IPR014721">
    <property type="entry name" value="Ribsml_uS5_D2-typ_fold_subgr"/>
</dbReference>
<dbReference type="GO" id="GO:0032790">
    <property type="term" value="P:ribosome disassembly"/>
    <property type="evidence" value="ECO:0007669"/>
    <property type="project" value="TreeGrafter"/>
</dbReference>
<dbReference type="InterPro" id="IPR009000">
    <property type="entry name" value="Transl_B-barrel_sf"/>
</dbReference>
<comment type="similarity">
    <text evidence="1 7">Belongs to the TRAFAC class translation factor GTPase superfamily. Classic translation factor GTPase family. EF-G/EF-2 subfamily.</text>
</comment>
<dbReference type="InterPro" id="IPR004540">
    <property type="entry name" value="Transl_elong_EFG/EF2"/>
</dbReference>
<dbReference type="CDD" id="cd01680">
    <property type="entry name" value="EFG_like_IV"/>
    <property type="match status" value="1"/>
</dbReference>
<dbReference type="SUPFAM" id="SSF54211">
    <property type="entry name" value="Ribosomal protein S5 domain 2-like"/>
    <property type="match status" value="1"/>
</dbReference>
<evidence type="ECO:0000256" key="6">
    <source>
        <dbReference type="ARBA" id="ARBA00024731"/>
    </source>
</evidence>
<dbReference type="PRINTS" id="PR00315">
    <property type="entry name" value="ELONGATNFCT"/>
</dbReference>
<dbReference type="GO" id="GO:0003746">
    <property type="term" value="F:translation elongation factor activity"/>
    <property type="evidence" value="ECO:0007669"/>
    <property type="project" value="UniProtKB-UniRule"/>
</dbReference>
<dbReference type="CDD" id="cd03713">
    <property type="entry name" value="EFG_mtEFG_C"/>
    <property type="match status" value="1"/>
</dbReference>
<dbReference type="NCBIfam" id="TIGR00484">
    <property type="entry name" value="EF-G"/>
    <property type="match status" value="1"/>
</dbReference>
<dbReference type="Gene3D" id="3.30.70.240">
    <property type="match status" value="1"/>
</dbReference>
<evidence type="ECO:0000256" key="2">
    <source>
        <dbReference type="ARBA" id="ARBA00022741"/>
    </source>
</evidence>
<dbReference type="FunFam" id="3.30.70.870:FF:000001">
    <property type="entry name" value="Elongation factor G"/>
    <property type="match status" value="1"/>
</dbReference>
<dbReference type="InterPro" id="IPR027417">
    <property type="entry name" value="P-loop_NTPase"/>
</dbReference>
<dbReference type="CDD" id="cd16262">
    <property type="entry name" value="EFG_III"/>
    <property type="match status" value="1"/>
</dbReference>
<keyword evidence="4 7" id="KW-0648">Protein biosynthesis</keyword>
<sequence>MPPAVRLQNIRNIGIIAHIDAGKTTLTERILYYTGRTHKMGEVHNGAATMDWMPEEQERGITITAAVTTCHWKNAVINIIDTPGHVDFTIEVERSLRVLDGAIGVFDGVAGVEPQSETVWHQADRYKVPKLAFLNKMDRPGADFWASVDSLKEKLGVHPIVLTIPWGEAEHFGGVIDLLTMKAIRWREETLGAEFEELEIPPDLKEEASRRREALIEALAEVDDSLMEAFLGEQPLTLEDLKTAIHRVTVGLKGVPVYCGAALRNKGIQPLIDGIRDFLPNPTEVPPIQGDNPLTGKPEVREAKLDAPLAGLAFKIMVDQGQRLTYVRIYSGRLKVNQEVFNPVKGVTEKVSRILRMHANKRERLEEAQAGSIVALMGLKFATTGDTICDEHHPIVLEPISSYVPVISLAIEPETRDDQERLAPVLARLAEEDPSLTVTTDEETGQTLLSGMGELHLEVILNRLERDFNTRLRAGRPQVVYRETITASAAGSGSFERELGGKQHFAQVKLSVRPRTRGRGNLFLNGLPEDHPAHSYVPMIKQAVEEALDGGPVYGHPAVDIAVTLEDAVLKEGQASEMAFRIATMTAIKAALEAAQPLLLEPIMKVEIITPEEFTGEVLGDLHARKGKTEQLVPKGVVRLITAHAPLAEMFGYATALRSLTQGRGTFTLQFDHYGKVER</sequence>
<dbReference type="SMART" id="SM00838">
    <property type="entry name" value="EFG_C"/>
    <property type="match status" value="1"/>
</dbReference>
<dbReference type="InterPro" id="IPR004161">
    <property type="entry name" value="EFTu-like_2"/>
</dbReference>
<keyword evidence="5 7" id="KW-0342">GTP-binding</keyword>
<protein>
    <recommendedName>
        <fullName evidence="7 8">Elongation factor G</fullName>
        <shortName evidence="7">EF-G</shortName>
    </recommendedName>
</protein>
<dbReference type="InterPro" id="IPR005517">
    <property type="entry name" value="Transl_elong_EFG/EF2_IV"/>
</dbReference>
<dbReference type="FunFam" id="3.30.70.240:FF:000001">
    <property type="entry name" value="Elongation factor G"/>
    <property type="match status" value="1"/>
</dbReference>
<dbReference type="InterPro" id="IPR035649">
    <property type="entry name" value="EFG_V"/>
</dbReference>
<comment type="subcellular location">
    <subcellularLocation>
        <location evidence="7">Cytoplasm</location>
    </subcellularLocation>
</comment>
<dbReference type="Gene3D" id="3.30.70.870">
    <property type="entry name" value="Elongation Factor G (Translational Gtpase), domain 3"/>
    <property type="match status" value="1"/>
</dbReference>
<dbReference type="InterPro" id="IPR009022">
    <property type="entry name" value="EFG_III"/>
</dbReference>
<evidence type="ECO:0000256" key="1">
    <source>
        <dbReference type="ARBA" id="ARBA00005870"/>
    </source>
</evidence>
<dbReference type="Gene3D" id="3.30.230.10">
    <property type="match status" value="1"/>
</dbReference>
<dbReference type="Pfam" id="PF00009">
    <property type="entry name" value="GTP_EFTU"/>
    <property type="match status" value="1"/>
</dbReference>
<evidence type="ECO:0000259" key="9">
    <source>
        <dbReference type="PROSITE" id="PS51722"/>
    </source>
</evidence>
<evidence type="ECO:0000256" key="8">
    <source>
        <dbReference type="NCBIfam" id="TIGR00484"/>
    </source>
</evidence>
<dbReference type="SMART" id="SM00889">
    <property type="entry name" value="EFG_IV"/>
    <property type="match status" value="1"/>
</dbReference>
<dbReference type="Pfam" id="PF03764">
    <property type="entry name" value="EFG_IV"/>
    <property type="match status" value="1"/>
</dbReference>
<comment type="function">
    <text evidence="6 7">Catalyzes the GTP-dependent ribosomal translocation step during translation elongation. During this step, the ribosome changes from the pre-translocational (PRE) to the post-translocational (POST) state as the newly formed A-site-bound peptidyl-tRNA and P-site-bound deacylated tRNA move to the P and E sites, respectively. Catalyzes the coordinated movement of the two tRNA molecules, the mRNA and conformational changes in the ribosome.</text>
</comment>
<dbReference type="FunFam" id="3.40.50.300:FF:000029">
    <property type="entry name" value="Elongation factor G"/>
    <property type="match status" value="1"/>
</dbReference>
<feature type="binding site" evidence="7">
    <location>
        <begin position="135"/>
        <end position="138"/>
    </location>
    <ligand>
        <name>GTP</name>
        <dbReference type="ChEBI" id="CHEBI:37565"/>
    </ligand>
</feature>
<keyword evidence="3 7" id="KW-0251">Elongation factor</keyword>
<dbReference type="PANTHER" id="PTHR43261">
    <property type="entry name" value="TRANSLATION ELONGATION FACTOR G-RELATED"/>
    <property type="match status" value="1"/>
</dbReference>
<evidence type="ECO:0000313" key="10">
    <source>
        <dbReference type="EMBL" id="HHS30293.1"/>
    </source>
</evidence>
<dbReference type="HAMAP" id="MF_00054_B">
    <property type="entry name" value="EF_G_EF_2_B"/>
    <property type="match status" value="1"/>
</dbReference>
<dbReference type="InterPro" id="IPR000640">
    <property type="entry name" value="EFG_V-like"/>
</dbReference>
<proteinExistence type="inferred from homology"/>
<dbReference type="GO" id="GO:0005525">
    <property type="term" value="F:GTP binding"/>
    <property type="evidence" value="ECO:0007669"/>
    <property type="project" value="UniProtKB-UniRule"/>
</dbReference>
<dbReference type="PANTHER" id="PTHR43261:SF1">
    <property type="entry name" value="RIBOSOME-RELEASING FACTOR 2, MITOCHONDRIAL"/>
    <property type="match status" value="1"/>
</dbReference>
<dbReference type="EMBL" id="DTGR01000179">
    <property type="protein sequence ID" value="HHS30293.1"/>
    <property type="molecule type" value="Genomic_DNA"/>
</dbReference>
<dbReference type="SUPFAM" id="SSF50447">
    <property type="entry name" value="Translation proteins"/>
    <property type="match status" value="1"/>
</dbReference>
<keyword evidence="7" id="KW-0963">Cytoplasm</keyword>
<feature type="binding site" evidence="7">
    <location>
        <begin position="17"/>
        <end position="24"/>
    </location>
    <ligand>
        <name>GTP</name>
        <dbReference type="ChEBI" id="CHEBI:37565"/>
    </ligand>
</feature>
<dbReference type="CDD" id="cd04088">
    <property type="entry name" value="EFG_mtEFG_II"/>
    <property type="match status" value="1"/>
</dbReference>
<accession>A0A7V6DQF6</accession>
<evidence type="ECO:0000256" key="4">
    <source>
        <dbReference type="ARBA" id="ARBA00022917"/>
    </source>
</evidence>
<dbReference type="GO" id="GO:0005737">
    <property type="term" value="C:cytoplasm"/>
    <property type="evidence" value="ECO:0007669"/>
    <property type="project" value="UniProtKB-SubCell"/>
</dbReference>
<organism evidence="10">
    <name type="scientific">Desulfobacca acetoxidans</name>
    <dbReference type="NCBI Taxonomy" id="60893"/>
    <lineage>
        <taxon>Bacteria</taxon>
        <taxon>Pseudomonadati</taxon>
        <taxon>Thermodesulfobacteriota</taxon>
        <taxon>Desulfobaccia</taxon>
        <taxon>Desulfobaccales</taxon>
        <taxon>Desulfobaccaceae</taxon>
        <taxon>Desulfobacca</taxon>
    </lineage>
</organism>
<dbReference type="SUPFAM" id="SSF52540">
    <property type="entry name" value="P-loop containing nucleoside triphosphate hydrolases"/>
    <property type="match status" value="1"/>
</dbReference>
<dbReference type="Pfam" id="PF03144">
    <property type="entry name" value="GTP_EFTU_D2"/>
    <property type="match status" value="1"/>
</dbReference>
<dbReference type="InterPro" id="IPR035647">
    <property type="entry name" value="EFG_III/V"/>
</dbReference>
<reference evidence="10" key="1">
    <citation type="journal article" date="2020" name="mSystems">
        <title>Genome- and Community-Level Interaction Insights into Carbon Utilization and Element Cycling Functions of Hydrothermarchaeota in Hydrothermal Sediment.</title>
        <authorList>
            <person name="Zhou Z."/>
            <person name="Liu Y."/>
            <person name="Xu W."/>
            <person name="Pan J."/>
            <person name="Luo Z.H."/>
            <person name="Li M."/>
        </authorList>
    </citation>
    <scope>NUCLEOTIDE SEQUENCE [LARGE SCALE GENOMIC DNA]</scope>
    <source>
        <strain evidence="10">SpSt-767</strain>
    </source>
</reference>
<evidence type="ECO:0000256" key="5">
    <source>
        <dbReference type="ARBA" id="ARBA00023134"/>
    </source>
</evidence>
<dbReference type="InterPro" id="IPR000795">
    <property type="entry name" value="T_Tr_GTP-bd_dom"/>
</dbReference>
<dbReference type="InterPro" id="IPR031157">
    <property type="entry name" value="G_TR_CS"/>
</dbReference>